<reference evidence="11 12" key="1">
    <citation type="submission" date="2018-11" db="EMBL/GenBank/DDBJ databases">
        <title>Vibrio LJC006 sp. nov., isolated from seawater during the bloom of the enteromorpha.</title>
        <authorList>
            <person name="Liang J."/>
        </authorList>
    </citation>
    <scope>NUCLEOTIDE SEQUENCE [LARGE SCALE GENOMIC DNA]</scope>
    <source>
        <strain evidence="11 12">LJC006</strain>
    </source>
</reference>
<evidence type="ECO:0000256" key="8">
    <source>
        <dbReference type="ARBA" id="ARBA00038852"/>
    </source>
</evidence>
<dbReference type="AlphaFoldDB" id="A0A3N9TJF2"/>
<gene>
    <name evidence="11" type="ORF">EES38_00160</name>
</gene>
<name>A0A3N9TJF2_9VIBR</name>
<evidence type="ECO:0000256" key="2">
    <source>
        <dbReference type="ARBA" id="ARBA00005417"/>
    </source>
</evidence>
<evidence type="ECO:0000256" key="9">
    <source>
        <dbReference type="ARBA" id="ARBA00047356"/>
    </source>
</evidence>
<evidence type="ECO:0000313" key="12">
    <source>
        <dbReference type="Proteomes" id="UP000281112"/>
    </source>
</evidence>
<comment type="caution">
    <text evidence="11">The sequence shown here is derived from an EMBL/GenBank/DDBJ whole genome shotgun (WGS) entry which is preliminary data.</text>
</comment>
<evidence type="ECO:0000259" key="10">
    <source>
        <dbReference type="PROSITE" id="PS50893"/>
    </source>
</evidence>
<comment type="catalytic activity">
    <reaction evidence="9">
        <text>a dipeptide(out) + ATP + H2O = a dipeptide(in) + ADP + phosphate + H(+)</text>
        <dbReference type="Rhea" id="RHEA:23120"/>
        <dbReference type="ChEBI" id="CHEBI:15377"/>
        <dbReference type="ChEBI" id="CHEBI:15378"/>
        <dbReference type="ChEBI" id="CHEBI:30616"/>
        <dbReference type="ChEBI" id="CHEBI:43474"/>
        <dbReference type="ChEBI" id="CHEBI:90799"/>
        <dbReference type="ChEBI" id="CHEBI:456216"/>
        <dbReference type="EC" id="7.4.2.9"/>
    </reaction>
</comment>
<feature type="domain" description="ABC transporter" evidence="10">
    <location>
        <begin position="5"/>
        <end position="253"/>
    </location>
</feature>
<dbReference type="GO" id="GO:0015833">
    <property type="term" value="P:peptide transport"/>
    <property type="evidence" value="ECO:0007669"/>
    <property type="project" value="InterPro"/>
</dbReference>
<organism evidence="11 12">
    <name type="scientific">Vibrio viridaestus</name>
    <dbReference type="NCBI Taxonomy" id="2487322"/>
    <lineage>
        <taxon>Bacteria</taxon>
        <taxon>Pseudomonadati</taxon>
        <taxon>Pseudomonadota</taxon>
        <taxon>Gammaproteobacteria</taxon>
        <taxon>Vibrionales</taxon>
        <taxon>Vibrionaceae</taxon>
        <taxon>Vibrio</taxon>
    </lineage>
</organism>
<dbReference type="InterPro" id="IPR050388">
    <property type="entry name" value="ABC_Ni/Peptide_Import"/>
</dbReference>
<dbReference type="GO" id="GO:0016887">
    <property type="term" value="F:ATP hydrolysis activity"/>
    <property type="evidence" value="ECO:0007669"/>
    <property type="project" value="InterPro"/>
</dbReference>
<protein>
    <recommendedName>
        <fullName evidence="8">ABC-type dipeptide transporter</fullName>
        <ecNumber evidence="8">7.4.2.9</ecNumber>
    </recommendedName>
</protein>
<evidence type="ECO:0000256" key="4">
    <source>
        <dbReference type="ARBA" id="ARBA00022475"/>
    </source>
</evidence>
<dbReference type="RefSeq" id="WP_124935150.1">
    <property type="nucleotide sequence ID" value="NZ_RJVQ01000001.1"/>
</dbReference>
<dbReference type="GO" id="GO:0005524">
    <property type="term" value="F:ATP binding"/>
    <property type="evidence" value="ECO:0007669"/>
    <property type="project" value="UniProtKB-KW"/>
</dbReference>
<evidence type="ECO:0000256" key="5">
    <source>
        <dbReference type="ARBA" id="ARBA00022741"/>
    </source>
</evidence>
<dbReference type="EMBL" id="RJVQ01000001">
    <property type="protein sequence ID" value="RQW64498.1"/>
    <property type="molecule type" value="Genomic_DNA"/>
</dbReference>
<proteinExistence type="inferred from homology"/>
<keyword evidence="3" id="KW-0813">Transport</keyword>
<dbReference type="EC" id="7.4.2.9" evidence="8"/>
<evidence type="ECO:0000256" key="6">
    <source>
        <dbReference type="ARBA" id="ARBA00022840"/>
    </source>
</evidence>
<dbReference type="Pfam" id="PF08352">
    <property type="entry name" value="oligo_HPY"/>
    <property type="match status" value="1"/>
</dbReference>
<dbReference type="CDD" id="cd03257">
    <property type="entry name" value="ABC_NikE_OppD_transporters"/>
    <property type="match status" value="1"/>
</dbReference>
<dbReference type="GO" id="GO:0055085">
    <property type="term" value="P:transmembrane transport"/>
    <property type="evidence" value="ECO:0007669"/>
    <property type="project" value="UniProtKB-ARBA"/>
</dbReference>
<keyword evidence="12" id="KW-1185">Reference proteome</keyword>
<dbReference type="Gene3D" id="3.40.50.300">
    <property type="entry name" value="P-loop containing nucleotide triphosphate hydrolases"/>
    <property type="match status" value="1"/>
</dbReference>
<sequence length="275" mass="29842">MMFEIKDLTVSFTNQSGASTEVVHGINLSLDKGETLGIVGESGSGKSVLSLASMGLLPKTASASGQILFNGENILAMKEKQLCKIRGSRIGMIFQEPMTALNPAMKVGSQIAEGLRLHQKLSKKEALQEALKLMELVQIPDALNKMNAYPHELSGGQRQRVGIAIAIALKPDLLIADEPTTALDVTVQAEILDILDSLVTRLGISLILISHDLGVIARIADRTLVMYRGDEMEQGETEQVLRNPKHQYTHKLLSALPRRTRNGLTMDSVHLEGAS</sequence>
<dbReference type="PROSITE" id="PS50893">
    <property type="entry name" value="ABC_TRANSPORTER_2"/>
    <property type="match status" value="1"/>
</dbReference>
<comment type="subcellular location">
    <subcellularLocation>
        <location evidence="1">Cell inner membrane</location>
        <topology evidence="1">Peripheral membrane protein</topology>
    </subcellularLocation>
</comment>
<accession>A0A3N9TJF2</accession>
<evidence type="ECO:0000313" key="11">
    <source>
        <dbReference type="EMBL" id="RQW64498.1"/>
    </source>
</evidence>
<dbReference type="PROSITE" id="PS00211">
    <property type="entry name" value="ABC_TRANSPORTER_1"/>
    <property type="match status" value="1"/>
</dbReference>
<dbReference type="PANTHER" id="PTHR43297:SF2">
    <property type="entry name" value="DIPEPTIDE TRANSPORT ATP-BINDING PROTEIN DPPD"/>
    <property type="match status" value="1"/>
</dbReference>
<dbReference type="SUPFAM" id="SSF52540">
    <property type="entry name" value="P-loop containing nucleoside triphosphate hydrolases"/>
    <property type="match status" value="1"/>
</dbReference>
<evidence type="ECO:0000256" key="1">
    <source>
        <dbReference type="ARBA" id="ARBA00004417"/>
    </source>
</evidence>
<dbReference type="InterPro" id="IPR003593">
    <property type="entry name" value="AAA+_ATPase"/>
</dbReference>
<dbReference type="SMART" id="SM00382">
    <property type="entry name" value="AAA"/>
    <property type="match status" value="1"/>
</dbReference>
<dbReference type="InterPro" id="IPR003439">
    <property type="entry name" value="ABC_transporter-like_ATP-bd"/>
</dbReference>
<dbReference type="FunFam" id="3.40.50.300:FF:000016">
    <property type="entry name" value="Oligopeptide ABC transporter ATP-binding component"/>
    <property type="match status" value="1"/>
</dbReference>
<keyword evidence="6 11" id="KW-0067">ATP-binding</keyword>
<dbReference type="InterPro" id="IPR013563">
    <property type="entry name" value="Oligopep_ABC_C"/>
</dbReference>
<evidence type="ECO:0000256" key="3">
    <source>
        <dbReference type="ARBA" id="ARBA00022448"/>
    </source>
</evidence>
<evidence type="ECO:0000256" key="7">
    <source>
        <dbReference type="ARBA" id="ARBA00023136"/>
    </source>
</evidence>
<dbReference type="InterPro" id="IPR027417">
    <property type="entry name" value="P-loop_NTPase"/>
</dbReference>
<dbReference type="GO" id="GO:0005886">
    <property type="term" value="C:plasma membrane"/>
    <property type="evidence" value="ECO:0007669"/>
    <property type="project" value="UniProtKB-SubCell"/>
</dbReference>
<comment type="similarity">
    <text evidence="2">Belongs to the ABC transporter superfamily.</text>
</comment>
<dbReference type="InterPro" id="IPR017871">
    <property type="entry name" value="ABC_transporter-like_CS"/>
</dbReference>
<keyword evidence="4" id="KW-1003">Cell membrane</keyword>
<dbReference type="PANTHER" id="PTHR43297">
    <property type="entry name" value="OLIGOPEPTIDE TRANSPORT ATP-BINDING PROTEIN APPD"/>
    <property type="match status" value="1"/>
</dbReference>
<dbReference type="Proteomes" id="UP000281112">
    <property type="component" value="Unassembled WGS sequence"/>
</dbReference>
<dbReference type="Pfam" id="PF00005">
    <property type="entry name" value="ABC_tran"/>
    <property type="match status" value="1"/>
</dbReference>
<dbReference type="OrthoDB" id="9784450at2"/>
<keyword evidence="5" id="KW-0547">Nucleotide-binding</keyword>
<keyword evidence="7" id="KW-0472">Membrane</keyword>